<dbReference type="CDD" id="cd00130">
    <property type="entry name" value="PAS"/>
    <property type="match status" value="1"/>
</dbReference>
<feature type="region of interest" description="Disordered" evidence="3">
    <location>
        <begin position="396"/>
        <end position="442"/>
    </location>
</feature>
<feature type="coiled-coil region" evidence="2">
    <location>
        <begin position="140"/>
        <end position="167"/>
    </location>
</feature>
<dbReference type="InterPro" id="IPR035965">
    <property type="entry name" value="PAS-like_dom_sf"/>
</dbReference>
<dbReference type="InterPro" id="IPR001932">
    <property type="entry name" value="PPM-type_phosphatase-like_dom"/>
</dbReference>
<keyword evidence="2" id="KW-0175">Coiled coil</keyword>
<comment type="caution">
    <text evidence="5">The sequence shown here is derived from an EMBL/GenBank/DDBJ whole genome shotgun (WGS) entry which is preliminary data.</text>
</comment>
<dbReference type="InterPro" id="IPR000700">
    <property type="entry name" value="PAS-assoc_C"/>
</dbReference>
<dbReference type="AlphaFoldDB" id="A0A2S6GLI6"/>
<proteinExistence type="predicted"/>
<evidence type="ECO:0000256" key="1">
    <source>
        <dbReference type="ARBA" id="ARBA00022801"/>
    </source>
</evidence>
<dbReference type="PROSITE" id="PS50113">
    <property type="entry name" value="PAC"/>
    <property type="match status" value="1"/>
</dbReference>
<protein>
    <submittedName>
        <fullName evidence="5">PAS domain-containing protein</fullName>
    </submittedName>
</protein>
<dbReference type="InterPro" id="IPR013656">
    <property type="entry name" value="PAS_4"/>
</dbReference>
<gene>
    <name evidence="5" type="ORF">CLV40_11162</name>
</gene>
<dbReference type="Proteomes" id="UP000239203">
    <property type="component" value="Unassembled WGS sequence"/>
</dbReference>
<evidence type="ECO:0000313" key="6">
    <source>
        <dbReference type="Proteomes" id="UP000239203"/>
    </source>
</evidence>
<dbReference type="PANTHER" id="PTHR43156">
    <property type="entry name" value="STAGE II SPORULATION PROTEIN E-RELATED"/>
    <property type="match status" value="1"/>
</dbReference>
<accession>A0A2S6GLI6</accession>
<evidence type="ECO:0000259" key="4">
    <source>
        <dbReference type="PROSITE" id="PS50113"/>
    </source>
</evidence>
<evidence type="ECO:0000313" key="5">
    <source>
        <dbReference type="EMBL" id="PPK66098.1"/>
    </source>
</evidence>
<evidence type="ECO:0000256" key="2">
    <source>
        <dbReference type="SAM" id="Coils"/>
    </source>
</evidence>
<dbReference type="InterPro" id="IPR052016">
    <property type="entry name" value="Bact_Sigma-Reg"/>
</dbReference>
<dbReference type="RefSeq" id="WP_181043623.1">
    <property type="nucleotide sequence ID" value="NZ_CP154825.1"/>
</dbReference>
<dbReference type="Gene3D" id="3.30.450.20">
    <property type="entry name" value="PAS domain"/>
    <property type="match status" value="1"/>
</dbReference>
<dbReference type="Pfam" id="PF08448">
    <property type="entry name" value="PAS_4"/>
    <property type="match status" value="1"/>
</dbReference>
<feature type="domain" description="PAC" evidence="4">
    <location>
        <begin position="91"/>
        <end position="145"/>
    </location>
</feature>
<keyword evidence="1" id="KW-0378">Hydrolase</keyword>
<dbReference type="SUPFAM" id="SSF55785">
    <property type="entry name" value="PYP-like sensor domain (PAS domain)"/>
    <property type="match status" value="1"/>
</dbReference>
<name>A0A2S6GLI6_9PSEU</name>
<evidence type="ECO:0000256" key="3">
    <source>
        <dbReference type="SAM" id="MobiDB-lite"/>
    </source>
</evidence>
<dbReference type="Pfam" id="PF07228">
    <property type="entry name" value="SpoIIE"/>
    <property type="match status" value="1"/>
</dbReference>
<reference evidence="5 6" key="1">
    <citation type="submission" date="2018-02" db="EMBL/GenBank/DDBJ databases">
        <title>Genomic Encyclopedia of Archaeal and Bacterial Type Strains, Phase II (KMG-II): from individual species to whole genera.</title>
        <authorList>
            <person name="Goeker M."/>
        </authorList>
    </citation>
    <scope>NUCLEOTIDE SEQUENCE [LARGE SCALE GENOMIC DNA]</scope>
    <source>
        <strain evidence="5 6">YU 961-1</strain>
    </source>
</reference>
<dbReference type="InterPro" id="IPR000014">
    <property type="entry name" value="PAS"/>
</dbReference>
<organism evidence="5 6">
    <name type="scientific">Actinokineospora auranticolor</name>
    <dbReference type="NCBI Taxonomy" id="155976"/>
    <lineage>
        <taxon>Bacteria</taxon>
        <taxon>Bacillati</taxon>
        <taxon>Actinomycetota</taxon>
        <taxon>Actinomycetes</taxon>
        <taxon>Pseudonocardiales</taxon>
        <taxon>Pseudonocardiaceae</taxon>
        <taxon>Actinokineospora</taxon>
    </lineage>
</organism>
<dbReference type="GO" id="GO:0016791">
    <property type="term" value="F:phosphatase activity"/>
    <property type="evidence" value="ECO:0007669"/>
    <property type="project" value="TreeGrafter"/>
</dbReference>
<dbReference type="PANTHER" id="PTHR43156:SF2">
    <property type="entry name" value="STAGE II SPORULATION PROTEIN E"/>
    <property type="match status" value="1"/>
</dbReference>
<dbReference type="InterPro" id="IPR036457">
    <property type="entry name" value="PPM-type-like_dom_sf"/>
</dbReference>
<keyword evidence="6" id="KW-1185">Reference proteome</keyword>
<dbReference type="SMART" id="SM00331">
    <property type="entry name" value="PP2C_SIG"/>
    <property type="match status" value="1"/>
</dbReference>
<dbReference type="EMBL" id="PTIX01000011">
    <property type="protein sequence ID" value="PPK66098.1"/>
    <property type="molecule type" value="Genomic_DNA"/>
</dbReference>
<dbReference type="SUPFAM" id="SSF81606">
    <property type="entry name" value="PP2C-like"/>
    <property type="match status" value="1"/>
</dbReference>
<sequence length="442" mass="46595">MHSDSDDGELSSLVGDAAVVRRVFDEMAVIVLAIAGGDLRISVANSAFRALVGRSSLIGLPLREAFADLAGQQVVEMHERVYATGEPLSQRGFRGQLEPEGGERFEVFFDFDLMPTRGSDGAVTGIIGVVRDVTAGARETRDAQRRAARAEQRYAEARDVITTLQEELLPSGVPVLPRVRIAASHLLADADTAAGGDWFDAVALPDGRVGLVVGDVVGHGVSASAVMGQLRVLLHERLVTTGDITTSLRALHAAATRVPGAHAATVCVALLNPTTGVVEYCTAGRPPPLLLPAGAEARYLPPTGAAPLGVGEGRFGTARDRLDDADMLLLYTDGILERPWRDLAGATVELAAAATDIAADRALREPYSVPVERVTTQALELLTRVSGYTDDITLNPSCTAQRGHSSGPLLLSGRRPRGAARRVEGSGVSGARPASVRRVMSR</sequence>
<dbReference type="Gene3D" id="3.60.40.10">
    <property type="entry name" value="PPM-type phosphatase domain"/>
    <property type="match status" value="1"/>
</dbReference>